<gene>
    <name evidence="1" type="ORF">VVAX_05983</name>
</gene>
<evidence type="ECO:0000313" key="1">
    <source>
        <dbReference type="EMBL" id="CAA2109712.1"/>
    </source>
</evidence>
<proteinExistence type="predicted"/>
<dbReference type="AlphaFoldDB" id="A0A679JKJ5"/>
<name>A0A679JKJ5_VARPD</name>
<organism evidence="1">
    <name type="scientific">Variovorax paradoxus</name>
    <dbReference type="NCBI Taxonomy" id="34073"/>
    <lineage>
        <taxon>Bacteria</taxon>
        <taxon>Pseudomonadati</taxon>
        <taxon>Pseudomonadota</taxon>
        <taxon>Betaproteobacteria</taxon>
        <taxon>Burkholderiales</taxon>
        <taxon>Comamonadaceae</taxon>
        <taxon>Variovorax</taxon>
    </lineage>
</organism>
<dbReference type="EMBL" id="LR743508">
    <property type="protein sequence ID" value="CAA2109712.1"/>
    <property type="molecule type" value="Genomic_DNA"/>
</dbReference>
<accession>A0A679JKJ5</accession>
<sequence>MGPAEWFLLPAGKETLRAYERMNPPPVASAQHRLPPSLPNVPNSVFALGNFAN</sequence>
<protein>
    <submittedName>
        <fullName evidence="1">Uncharacterized protein</fullName>
    </submittedName>
</protein>
<reference evidence="1" key="1">
    <citation type="submission" date="2019-12" db="EMBL/GenBank/DDBJ databases">
        <authorList>
            <person name="Cremers G."/>
        </authorList>
    </citation>
    <scope>NUCLEOTIDE SEQUENCE</scope>
    <source>
        <strain evidence="1">Vvax</strain>
    </source>
</reference>